<gene>
    <name evidence="1" type="ORF">DMP06_06360</name>
</gene>
<proteinExistence type="predicted"/>
<dbReference type="SUPFAM" id="SSF81901">
    <property type="entry name" value="HCP-like"/>
    <property type="match status" value="1"/>
</dbReference>
<dbReference type="InterPro" id="IPR011990">
    <property type="entry name" value="TPR-like_helical_dom_sf"/>
</dbReference>
<name>A0A3N0AYJ3_9ACTN</name>
<dbReference type="InterPro" id="IPR052945">
    <property type="entry name" value="Mitotic_Regulator"/>
</dbReference>
<comment type="caution">
    <text evidence="1">The sequence shown here is derived from an EMBL/GenBank/DDBJ whole genome shotgun (WGS) entry which is preliminary data.</text>
</comment>
<dbReference type="PANTHER" id="PTHR43628:SF1">
    <property type="entry name" value="CHITIN SYNTHASE REGULATORY FACTOR 2-RELATED"/>
    <property type="match status" value="1"/>
</dbReference>
<dbReference type="Gene3D" id="1.25.40.10">
    <property type="entry name" value="Tetratricopeptide repeat domain"/>
    <property type="match status" value="1"/>
</dbReference>
<dbReference type="AlphaFoldDB" id="A0A3N0AYJ3"/>
<dbReference type="EMBL" id="QIBX01000009">
    <property type="protein sequence ID" value="RNL39951.1"/>
    <property type="molecule type" value="Genomic_DNA"/>
</dbReference>
<evidence type="ECO:0008006" key="3">
    <source>
        <dbReference type="Google" id="ProtNLM"/>
    </source>
</evidence>
<dbReference type="InterPro" id="IPR006597">
    <property type="entry name" value="Sel1-like"/>
</dbReference>
<protein>
    <recommendedName>
        <fullName evidence="3">Sel1 repeat family protein</fullName>
    </recommendedName>
</protein>
<organism evidence="1 2">
    <name type="scientific">Slackia equolifaciens</name>
    <dbReference type="NCBI Taxonomy" id="498718"/>
    <lineage>
        <taxon>Bacteria</taxon>
        <taxon>Bacillati</taxon>
        <taxon>Actinomycetota</taxon>
        <taxon>Coriobacteriia</taxon>
        <taxon>Eggerthellales</taxon>
        <taxon>Eggerthellaceae</taxon>
        <taxon>Slackia</taxon>
    </lineage>
</organism>
<dbReference type="PANTHER" id="PTHR43628">
    <property type="entry name" value="ACTIVATOR OF C KINASE PROTEIN 1-RELATED"/>
    <property type="match status" value="1"/>
</dbReference>
<evidence type="ECO:0000313" key="1">
    <source>
        <dbReference type="EMBL" id="RNL39951.1"/>
    </source>
</evidence>
<dbReference type="Proteomes" id="UP000269591">
    <property type="component" value="Unassembled WGS sequence"/>
</dbReference>
<evidence type="ECO:0000313" key="2">
    <source>
        <dbReference type="Proteomes" id="UP000269591"/>
    </source>
</evidence>
<sequence>MEGISMKIDNTYGITKNDVMRMAELSGMEFVEHEDEEGFDKAFADGDVVYGSGFVKRLLGEMAEVAFSAEGDQFAEYVYNNRSEIYDVAVQAPEVVEMLVLGYKVGISNGSSGCMNDLGALYYMGSLIGRDFNKAAELFEMAANAGCYQGVINLGYIYEYGRIGEPDFEKAYRWYSLAAALLPSYEAVYKLGDMFERGRGVPRDRKKAYRLYERSLNMACGDVERAQPAFRIASMLINPEDSDCGVQPDALRALSLFQQAEIGLRKDIANGQLYYVNRLREAIAGQEKARNLLEADDFTAGAK</sequence>
<dbReference type="SMART" id="SM00671">
    <property type="entry name" value="SEL1"/>
    <property type="match status" value="3"/>
</dbReference>
<keyword evidence="2" id="KW-1185">Reference proteome</keyword>
<reference evidence="2" key="1">
    <citation type="submission" date="2018-05" db="EMBL/GenBank/DDBJ databases">
        <title>Genome Sequencing of selected type strains of the family Eggerthellaceae.</title>
        <authorList>
            <person name="Danylec N."/>
            <person name="Stoll D.A."/>
            <person name="Doetsch A."/>
            <person name="Huch M."/>
        </authorList>
    </citation>
    <scope>NUCLEOTIDE SEQUENCE [LARGE SCALE GENOMIC DNA]</scope>
    <source>
        <strain evidence="2">DSM 24851</strain>
    </source>
</reference>
<accession>A0A3N0AYJ3</accession>
<dbReference type="Pfam" id="PF08238">
    <property type="entry name" value="Sel1"/>
    <property type="match status" value="4"/>
</dbReference>